<organism evidence="2 3">
    <name type="scientific">Quercus rubra</name>
    <name type="common">Northern red oak</name>
    <name type="synonym">Quercus borealis</name>
    <dbReference type="NCBI Taxonomy" id="3512"/>
    <lineage>
        <taxon>Eukaryota</taxon>
        <taxon>Viridiplantae</taxon>
        <taxon>Streptophyta</taxon>
        <taxon>Embryophyta</taxon>
        <taxon>Tracheophyta</taxon>
        <taxon>Spermatophyta</taxon>
        <taxon>Magnoliopsida</taxon>
        <taxon>eudicotyledons</taxon>
        <taxon>Gunneridae</taxon>
        <taxon>Pentapetalae</taxon>
        <taxon>rosids</taxon>
        <taxon>fabids</taxon>
        <taxon>Fagales</taxon>
        <taxon>Fagaceae</taxon>
        <taxon>Quercus</taxon>
    </lineage>
</organism>
<dbReference type="Proteomes" id="UP001324115">
    <property type="component" value="Unassembled WGS sequence"/>
</dbReference>
<accession>A0AAN7IY98</accession>
<dbReference type="PANTHER" id="PTHR34364">
    <property type="entry name" value="WAS/WASL-INTERACTING FAMILY PROTEIN"/>
    <property type="match status" value="1"/>
</dbReference>
<protein>
    <submittedName>
        <fullName evidence="2">Uncharacterized protein</fullName>
    </submittedName>
</protein>
<feature type="region of interest" description="Disordered" evidence="1">
    <location>
        <begin position="1"/>
        <end position="67"/>
    </location>
</feature>
<proteinExistence type="predicted"/>
<sequence length="121" mass="13716">MSEGPKLYTNKPKKSQLKQFHEHQQKQFHEHQQKPNEFSSPSSSASSAMVMETQSSSPPPQPPPKESLARRYKFLWPMLLAVDVAVGSPFPFLIPQLCNCCLPSFPVFVHVCGCLFRIRSD</sequence>
<comment type="caution">
    <text evidence="2">The sequence shown here is derived from an EMBL/GenBank/DDBJ whole genome shotgun (WGS) entry which is preliminary data.</text>
</comment>
<gene>
    <name evidence="2" type="ORF">RGQ29_021291</name>
</gene>
<keyword evidence="3" id="KW-1185">Reference proteome</keyword>
<dbReference type="PANTHER" id="PTHR34364:SF1">
    <property type="entry name" value="WAS_WASL-INTERACTING FAMILY PROTEIN"/>
    <property type="match status" value="1"/>
</dbReference>
<feature type="compositionally biased region" description="Basic and acidic residues" evidence="1">
    <location>
        <begin position="19"/>
        <end position="34"/>
    </location>
</feature>
<name>A0AAN7IY98_QUERU</name>
<dbReference type="AlphaFoldDB" id="A0AAN7IY98"/>
<dbReference type="EMBL" id="JAXUIC010000005">
    <property type="protein sequence ID" value="KAK4591042.1"/>
    <property type="molecule type" value="Genomic_DNA"/>
</dbReference>
<evidence type="ECO:0000313" key="3">
    <source>
        <dbReference type="Proteomes" id="UP001324115"/>
    </source>
</evidence>
<evidence type="ECO:0000256" key="1">
    <source>
        <dbReference type="SAM" id="MobiDB-lite"/>
    </source>
</evidence>
<reference evidence="2 3" key="1">
    <citation type="journal article" date="2023" name="G3 (Bethesda)">
        <title>A haplotype-resolved chromosome-scale genome for Quercus rubra L. provides insights into the genetics of adaptive traits for red oak species.</title>
        <authorList>
            <person name="Kapoor B."/>
            <person name="Jenkins J."/>
            <person name="Schmutz J."/>
            <person name="Zhebentyayeva T."/>
            <person name="Kuelheim C."/>
            <person name="Coggeshall M."/>
            <person name="Heim C."/>
            <person name="Lasky J.R."/>
            <person name="Leites L."/>
            <person name="Islam-Faridi N."/>
            <person name="Romero-Severson J."/>
            <person name="DeLeo V.L."/>
            <person name="Lucas S.M."/>
            <person name="Lazic D."/>
            <person name="Gailing O."/>
            <person name="Carlson J."/>
            <person name="Staton M."/>
        </authorList>
    </citation>
    <scope>NUCLEOTIDE SEQUENCE [LARGE SCALE GENOMIC DNA]</scope>
    <source>
        <strain evidence="2">Pseudo-F2</strain>
    </source>
</reference>
<feature type="compositionally biased region" description="Low complexity" evidence="1">
    <location>
        <begin position="39"/>
        <end position="48"/>
    </location>
</feature>
<evidence type="ECO:0000313" key="2">
    <source>
        <dbReference type="EMBL" id="KAK4591042.1"/>
    </source>
</evidence>